<sequence>MLSMSNSLAYSESIGDTVTLMNDDHAKLGCLVAVKDLAIEVKGLADDISLVACDARDFYNSPRKSVTFTHFSPRTCGDIMWRREGFWKNGEDGNGHTNK</sequence>
<evidence type="ECO:0000313" key="2">
    <source>
        <dbReference type="Proteomes" id="UP001224775"/>
    </source>
</evidence>
<organism evidence="1 2">
    <name type="scientific">Skeletonema marinoi</name>
    <dbReference type="NCBI Taxonomy" id="267567"/>
    <lineage>
        <taxon>Eukaryota</taxon>
        <taxon>Sar</taxon>
        <taxon>Stramenopiles</taxon>
        <taxon>Ochrophyta</taxon>
        <taxon>Bacillariophyta</taxon>
        <taxon>Coscinodiscophyceae</taxon>
        <taxon>Thalassiosirophycidae</taxon>
        <taxon>Thalassiosirales</taxon>
        <taxon>Skeletonemataceae</taxon>
        <taxon>Skeletonema</taxon>
        <taxon>Skeletonema marinoi-dohrnii complex</taxon>
    </lineage>
</organism>
<protein>
    <submittedName>
        <fullName evidence="1">Uncharacterized protein</fullName>
    </submittedName>
</protein>
<proteinExistence type="predicted"/>
<keyword evidence="2" id="KW-1185">Reference proteome</keyword>
<accession>A0AAD9D613</accession>
<reference evidence="1" key="1">
    <citation type="submission" date="2023-06" db="EMBL/GenBank/DDBJ databases">
        <title>Survivors Of The Sea: Transcriptome response of Skeletonema marinoi to long-term dormancy.</title>
        <authorList>
            <person name="Pinder M.I.M."/>
            <person name="Kourtchenko O."/>
            <person name="Robertson E.K."/>
            <person name="Larsson T."/>
            <person name="Maumus F."/>
            <person name="Osuna-Cruz C.M."/>
            <person name="Vancaester E."/>
            <person name="Stenow R."/>
            <person name="Vandepoele K."/>
            <person name="Ploug H."/>
            <person name="Bruchert V."/>
            <person name="Godhe A."/>
            <person name="Topel M."/>
        </authorList>
    </citation>
    <scope>NUCLEOTIDE SEQUENCE</scope>
    <source>
        <strain evidence="1">R05AC</strain>
    </source>
</reference>
<gene>
    <name evidence="1" type="ORF">QTG54_014198</name>
</gene>
<dbReference type="EMBL" id="JATAAI010000035">
    <property type="protein sequence ID" value="KAK1735132.1"/>
    <property type="molecule type" value="Genomic_DNA"/>
</dbReference>
<dbReference type="AlphaFoldDB" id="A0AAD9D613"/>
<name>A0AAD9D613_9STRA</name>
<evidence type="ECO:0000313" key="1">
    <source>
        <dbReference type="EMBL" id="KAK1735132.1"/>
    </source>
</evidence>
<dbReference type="Proteomes" id="UP001224775">
    <property type="component" value="Unassembled WGS sequence"/>
</dbReference>
<comment type="caution">
    <text evidence="1">The sequence shown here is derived from an EMBL/GenBank/DDBJ whole genome shotgun (WGS) entry which is preliminary data.</text>
</comment>